<feature type="transmembrane region" description="Helical" evidence="14">
    <location>
        <begin position="20"/>
        <end position="40"/>
    </location>
</feature>
<keyword evidence="7 14" id="KW-0812">Transmembrane</keyword>
<dbReference type="CDD" id="cd00082">
    <property type="entry name" value="HisKA"/>
    <property type="match status" value="1"/>
</dbReference>
<dbReference type="InterPro" id="IPR011620">
    <property type="entry name" value="Sig_transdc_His_kinase_LytS_TM"/>
</dbReference>
<keyword evidence="9" id="KW-0418">Kinase</keyword>
<feature type="transmembrane region" description="Helical" evidence="14">
    <location>
        <begin position="85"/>
        <end position="107"/>
    </location>
</feature>
<dbReference type="SMART" id="SM00387">
    <property type="entry name" value="HATPase_c"/>
    <property type="match status" value="1"/>
</dbReference>
<keyword evidence="17" id="KW-1185">Reference proteome</keyword>
<evidence type="ECO:0000256" key="14">
    <source>
        <dbReference type="SAM" id="Phobius"/>
    </source>
</evidence>
<dbReference type="GO" id="GO:0005524">
    <property type="term" value="F:ATP binding"/>
    <property type="evidence" value="ECO:0007669"/>
    <property type="project" value="UniProtKB-KW"/>
</dbReference>
<feature type="transmembrane region" description="Helical" evidence="14">
    <location>
        <begin position="146"/>
        <end position="168"/>
    </location>
</feature>
<feature type="transmembrane region" description="Helical" evidence="14">
    <location>
        <begin position="52"/>
        <end position="73"/>
    </location>
</feature>
<protein>
    <recommendedName>
        <fullName evidence="3">histidine kinase</fullName>
        <ecNumber evidence="3">2.7.13.3</ecNumber>
    </recommendedName>
</protein>
<dbReference type="PANTHER" id="PTHR43065:SF46">
    <property type="entry name" value="C4-DICARBOXYLATE TRANSPORT SENSOR PROTEIN DCTB"/>
    <property type="match status" value="1"/>
</dbReference>
<evidence type="ECO:0000259" key="15">
    <source>
        <dbReference type="PROSITE" id="PS50109"/>
    </source>
</evidence>
<dbReference type="InterPro" id="IPR036890">
    <property type="entry name" value="HATPase_C_sf"/>
</dbReference>
<name>A0ABV5WDM8_9BACI</name>
<dbReference type="EC" id="2.7.13.3" evidence="3"/>
<dbReference type="Proteomes" id="UP001589609">
    <property type="component" value="Unassembled WGS sequence"/>
</dbReference>
<evidence type="ECO:0000256" key="7">
    <source>
        <dbReference type="ARBA" id="ARBA00022692"/>
    </source>
</evidence>
<dbReference type="Pfam" id="PF02518">
    <property type="entry name" value="HATPase_c"/>
    <property type="match status" value="1"/>
</dbReference>
<organism evidence="16 17">
    <name type="scientific">Ectobacillus funiculus</name>
    <dbReference type="NCBI Taxonomy" id="137993"/>
    <lineage>
        <taxon>Bacteria</taxon>
        <taxon>Bacillati</taxon>
        <taxon>Bacillota</taxon>
        <taxon>Bacilli</taxon>
        <taxon>Bacillales</taxon>
        <taxon>Bacillaceae</taxon>
        <taxon>Ectobacillus</taxon>
    </lineage>
</organism>
<evidence type="ECO:0000256" key="4">
    <source>
        <dbReference type="ARBA" id="ARBA00022475"/>
    </source>
</evidence>
<dbReference type="RefSeq" id="WP_379948505.1">
    <property type="nucleotide sequence ID" value="NZ_JBHMAF010000023.1"/>
</dbReference>
<dbReference type="EMBL" id="JBHMAF010000023">
    <property type="protein sequence ID" value="MFB9758241.1"/>
    <property type="molecule type" value="Genomic_DNA"/>
</dbReference>
<keyword evidence="11 14" id="KW-1133">Transmembrane helix</keyword>
<comment type="catalytic activity">
    <reaction evidence="1">
        <text>ATP + protein L-histidine = ADP + protein N-phospho-L-histidine.</text>
        <dbReference type="EC" id="2.7.13.3"/>
    </reaction>
</comment>
<evidence type="ECO:0000256" key="2">
    <source>
        <dbReference type="ARBA" id="ARBA00004651"/>
    </source>
</evidence>
<evidence type="ECO:0000256" key="6">
    <source>
        <dbReference type="ARBA" id="ARBA00022679"/>
    </source>
</evidence>
<feature type="transmembrane region" description="Helical" evidence="14">
    <location>
        <begin position="174"/>
        <end position="195"/>
    </location>
</feature>
<gene>
    <name evidence="16" type="ORF">ACFFMS_06855</name>
</gene>
<dbReference type="PROSITE" id="PS50109">
    <property type="entry name" value="HIS_KIN"/>
    <property type="match status" value="1"/>
</dbReference>
<dbReference type="InterPro" id="IPR004358">
    <property type="entry name" value="Sig_transdc_His_kin-like_C"/>
</dbReference>
<keyword evidence="4" id="KW-1003">Cell membrane</keyword>
<evidence type="ECO:0000256" key="11">
    <source>
        <dbReference type="ARBA" id="ARBA00022989"/>
    </source>
</evidence>
<comment type="subcellular location">
    <subcellularLocation>
        <location evidence="2">Cell membrane</location>
        <topology evidence="2">Multi-pass membrane protein</topology>
    </subcellularLocation>
</comment>
<dbReference type="Pfam" id="PF07694">
    <property type="entry name" value="5TM-5TMR_LYT"/>
    <property type="match status" value="1"/>
</dbReference>
<evidence type="ECO:0000256" key="10">
    <source>
        <dbReference type="ARBA" id="ARBA00022840"/>
    </source>
</evidence>
<accession>A0ABV5WDM8</accession>
<keyword evidence="6" id="KW-0808">Transferase</keyword>
<keyword evidence="5" id="KW-0597">Phosphoprotein</keyword>
<feature type="domain" description="Histidine kinase" evidence="15">
    <location>
        <begin position="223"/>
        <end position="430"/>
    </location>
</feature>
<dbReference type="Pfam" id="PF00512">
    <property type="entry name" value="HisKA"/>
    <property type="match status" value="1"/>
</dbReference>
<dbReference type="PRINTS" id="PR00344">
    <property type="entry name" value="BCTRLSENSOR"/>
</dbReference>
<sequence>MEIVFSRKHGEVMSVVVKDLLVNFLFVLLPLFIVQMFYLLKYTKQLEHLKDWIVMIFPVLSMILCMAFPAHIYEGFVIDFRRIPFILGILYGGYRFGFFLMALMLVIRSFSGGAGFHVALIIYPLLTILLSVLAKHYLQMAVKQRILLNVVLIPLLEAIFFIMVTKLLNINVPVYIQLSIVAINMGAMLIVMILWESVRKILDLLQALVKAEKLEVVSHLAASISHEVRNPLTVSRGFMQLLHEDIPANKRTDYLNIAVRELDRAVEIISDYLTYAKPEAKGSEQIDVYKEIHHAVKVITPLANMNTVQIDLQKLNHENVCVLGERKLFEQCLMNIFKNGVEAMPHGGTLEISLVYYYSTIQINIRDTGEGMTEKQIQRLGEPYFTTKEKGTGLGMMVSFNIINRMNGKMSVSSEQGKGTCFSIELPVVYK</sequence>
<proteinExistence type="predicted"/>
<keyword evidence="10 16" id="KW-0067">ATP-binding</keyword>
<dbReference type="SUPFAM" id="SSF47384">
    <property type="entry name" value="Homodimeric domain of signal transducing histidine kinase"/>
    <property type="match status" value="1"/>
</dbReference>
<comment type="caution">
    <text evidence="16">The sequence shown here is derived from an EMBL/GenBank/DDBJ whole genome shotgun (WGS) entry which is preliminary data.</text>
</comment>
<dbReference type="PANTHER" id="PTHR43065">
    <property type="entry name" value="SENSOR HISTIDINE KINASE"/>
    <property type="match status" value="1"/>
</dbReference>
<evidence type="ECO:0000256" key="8">
    <source>
        <dbReference type="ARBA" id="ARBA00022741"/>
    </source>
</evidence>
<keyword evidence="13 14" id="KW-0472">Membrane</keyword>
<evidence type="ECO:0000313" key="16">
    <source>
        <dbReference type="EMBL" id="MFB9758241.1"/>
    </source>
</evidence>
<dbReference type="InterPro" id="IPR036097">
    <property type="entry name" value="HisK_dim/P_sf"/>
</dbReference>
<reference evidence="16 17" key="1">
    <citation type="submission" date="2024-09" db="EMBL/GenBank/DDBJ databases">
        <authorList>
            <person name="Sun Q."/>
            <person name="Mori K."/>
        </authorList>
    </citation>
    <scope>NUCLEOTIDE SEQUENCE [LARGE SCALE GENOMIC DNA]</scope>
    <source>
        <strain evidence="16 17">JCM 11201</strain>
    </source>
</reference>
<evidence type="ECO:0000256" key="12">
    <source>
        <dbReference type="ARBA" id="ARBA00023012"/>
    </source>
</evidence>
<evidence type="ECO:0000256" key="1">
    <source>
        <dbReference type="ARBA" id="ARBA00000085"/>
    </source>
</evidence>
<dbReference type="InterPro" id="IPR003594">
    <property type="entry name" value="HATPase_dom"/>
</dbReference>
<keyword evidence="12" id="KW-0902">Two-component regulatory system</keyword>
<evidence type="ECO:0000313" key="17">
    <source>
        <dbReference type="Proteomes" id="UP001589609"/>
    </source>
</evidence>
<evidence type="ECO:0000256" key="9">
    <source>
        <dbReference type="ARBA" id="ARBA00022777"/>
    </source>
</evidence>
<evidence type="ECO:0000256" key="5">
    <source>
        <dbReference type="ARBA" id="ARBA00022553"/>
    </source>
</evidence>
<keyword evidence="8" id="KW-0547">Nucleotide-binding</keyword>
<dbReference type="Gene3D" id="1.10.287.130">
    <property type="match status" value="1"/>
</dbReference>
<evidence type="ECO:0000256" key="3">
    <source>
        <dbReference type="ARBA" id="ARBA00012438"/>
    </source>
</evidence>
<dbReference type="SMART" id="SM00388">
    <property type="entry name" value="HisKA"/>
    <property type="match status" value="1"/>
</dbReference>
<feature type="transmembrane region" description="Helical" evidence="14">
    <location>
        <begin position="113"/>
        <end position="134"/>
    </location>
</feature>
<dbReference type="InterPro" id="IPR005467">
    <property type="entry name" value="His_kinase_dom"/>
</dbReference>
<evidence type="ECO:0000256" key="13">
    <source>
        <dbReference type="ARBA" id="ARBA00023136"/>
    </source>
</evidence>
<dbReference type="Gene3D" id="3.30.565.10">
    <property type="entry name" value="Histidine kinase-like ATPase, C-terminal domain"/>
    <property type="match status" value="1"/>
</dbReference>
<dbReference type="SUPFAM" id="SSF55874">
    <property type="entry name" value="ATPase domain of HSP90 chaperone/DNA topoisomerase II/histidine kinase"/>
    <property type="match status" value="1"/>
</dbReference>
<dbReference type="InterPro" id="IPR003661">
    <property type="entry name" value="HisK_dim/P_dom"/>
</dbReference>